<dbReference type="SUPFAM" id="SSF51735">
    <property type="entry name" value="NAD(P)-binding Rossmann-fold domains"/>
    <property type="match status" value="1"/>
</dbReference>
<dbReference type="InterPro" id="IPR013154">
    <property type="entry name" value="ADH-like_N"/>
</dbReference>
<organism evidence="4 5">
    <name type="scientific">Rhodococcus parequi</name>
    <dbReference type="NCBI Taxonomy" id="3137122"/>
    <lineage>
        <taxon>Bacteria</taxon>
        <taxon>Bacillati</taxon>
        <taxon>Actinomycetota</taxon>
        <taxon>Actinomycetes</taxon>
        <taxon>Mycobacteriales</taxon>
        <taxon>Nocardiaceae</taxon>
        <taxon>Rhodococcus</taxon>
    </lineage>
</organism>
<dbReference type="Gene3D" id="3.90.180.10">
    <property type="entry name" value="Medium-chain alcohol dehydrogenases, catalytic domain"/>
    <property type="match status" value="1"/>
</dbReference>
<sequence length="309" mass="31563">MSRTVVATAYGGPEVLEVIDQDVPPPGPGEVVVEMRAIGVNPIDYKLYSGAFGTDPAALPVRLGTEGAGVVLGVGAGTDPIRVGDEVIVYAGEGAYSDVVLAEADAVLPKPDSMSWESAACLLSSGGTAYEALEVAGVVEGDTVVIQGAAGGVGELAVQLVVGRGAVAIGVAWPVHHDFLRTLGAVPVLPGPDLAARIREVAPDGVDAVVDTVGTDEVIDQSLALGAERDRIVTTIAFARAARDGFAAIGGPNEDSARIRREARPLLVDMAAHGGLDVVVGTRFPLADAAEAHRTLQQPHARGKLVLLP</sequence>
<dbReference type="Gene3D" id="3.40.50.720">
    <property type="entry name" value="NAD(P)-binding Rossmann-like Domain"/>
    <property type="match status" value="1"/>
</dbReference>
<dbReference type="InterPro" id="IPR020843">
    <property type="entry name" value="ER"/>
</dbReference>
<comment type="caution">
    <text evidence="4">The sequence shown here is derived from an EMBL/GenBank/DDBJ whole genome shotgun (WGS) entry which is preliminary data.</text>
</comment>
<dbReference type="InterPro" id="IPR011032">
    <property type="entry name" value="GroES-like_sf"/>
</dbReference>
<dbReference type="PANTHER" id="PTHR48106">
    <property type="entry name" value="QUINONE OXIDOREDUCTASE PIG3-RELATED"/>
    <property type="match status" value="1"/>
</dbReference>
<keyword evidence="1" id="KW-0521">NADP</keyword>
<dbReference type="EC" id="1.-.-.-" evidence="4"/>
<gene>
    <name evidence="4" type="ORF">ABEU20_001582</name>
</gene>
<evidence type="ECO:0000259" key="3">
    <source>
        <dbReference type="SMART" id="SM00829"/>
    </source>
</evidence>
<dbReference type="Proteomes" id="UP001629745">
    <property type="component" value="Unassembled WGS sequence"/>
</dbReference>
<feature type="domain" description="Enoyl reductase (ER)" evidence="3">
    <location>
        <begin position="11"/>
        <end position="307"/>
    </location>
</feature>
<protein>
    <submittedName>
        <fullName evidence="4">NADP-dependent oxidoreductase</fullName>
        <ecNumber evidence="4">1.-.-.-</ecNumber>
    </submittedName>
</protein>
<dbReference type="Pfam" id="PF13602">
    <property type="entry name" value="ADH_zinc_N_2"/>
    <property type="match status" value="1"/>
</dbReference>
<dbReference type="SUPFAM" id="SSF50129">
    <property type="entry name" value="GroES-like"/>
    <property type="match status" value="1"/>
</dbReference>
<name>A0ABW9FBX0_9NOCA</name>
<reference evidence="4 5" key="1">
    <citation type="submission" date="2023-11" db="EMBL/GenBank/DDBJ databases">
        <authorList>
            <person name="Val-Calvo J."/>
            <person name="Scortti M."/>
            <person name="Vazquez-Boland J."/>
        </authorList>
    </citation>
    <scope>NUCLEOTIDE SEQUENCE [LARGE SCALE GENOMIC DNA]</scope>
    <source>
        <strain evidence="4 5">PAM 2766</strain>
    </source>
</reference>
<dbReference type="InterPro" id="IPR036291">
    <property type="entry name" value="NAD(P)-bd_dom_sf"/>
</dbReference>
<proteinExistence type="predicted"/>
<keyword evidence="5" id="KW-1185">Reference proteome</keyword>
<accession>A0ABW9FBX0</accession>
<dbReference type="Pfam" id="PF08240">
    <property type="entry name" value="ADH_N"/>
    <property type="match status" value="1"/>
</dbReference>
<evidence type="ECO:0000256" key="2">
    <source>
        <dbReference type="ARBA" id="ARBA00023002"/>
    </source>
</evidence>
<keyword evidence="2 4" id="KW-0560">Oxidoreductase</keyword>
<dbReference type="CDD" id="cd05289">
    <property type="entry name" value="MDR_like_2"/>
    <property type="match status" value="1"/>
</dbReference>
<evidence type="ECO:0000256" key="1">
    <source>
        <dbReference type="ARBA" id="ARBA00022857"/>
    </source>
</evidence>
<dbReference type="RefSeq" id="WP_420163589.1">
    <property type="nucleotide sequence ID" value="NZ_JBDLNV010000002.1"/>
</dbReference>
<dbReference type="SMART" id="SM00829">
    <property type="entry name" value="PKS_ER"/>
    <property type="match status" value="1"/>
</dbReference>
<dbReference type="GO" id="GO:0016491">
    <property type="term" value="F:oxidoreductase activity"/>
    <property type="evidence" value="ECO:0007669"/>
    <property type="project" value="UniProtKB-KW"/>
</dbReference>
<evidence type="ECO:0000313" key="4">
    <source>
        <dbReference type="EMBL" id="MFM1723021.1"/>
    </source>
</evidence>
<evidence type="ECO:0000313" key="5">
    <source>
        <dbReference type="Proteomes" id="UP001629745"/>
    </source>
</evidence>
<dbReference type="EMBL" id="JBDLNV010000002">
    <property type="protein sequence ID" value="MFM1723021.1"/>
    <property type="molecule type" value="Genomic_DNA"/>
</dbReference>